<dbReference type="Proteomes" id="UP001237207">
    <property type="component" value="Unassembled WGS sequence"/>
</dbReference>
<organism evidence="3 4">
    <name type="scientific">Oikeobacillus pervagus</name>
    <dbReference type="NCBI Taxonomy" id="1325931"/>
    <lineage>
        <taxon>Bacteria</taxon>
        <taxon>Bacillati</taxon>
        <taxon>Bacillota</taxon>
        <taxon>Bacilli</taxon>
        <taxon>Bacillales</taxon>
        <taxon>Bacillaceae</taxon>
        <taxon>Oikeobacillus</taxon>
    </lineage>
</organism>
<keyword evidence="4" id="KW-1185">Reference proteome</keyword>
<dbReference type="EMBL" id="JAUSUC010000022">
    <property type="protein sequence ID" value="MDQ0215547.1"/>
    <property type="molecule type" value="Genomic_DNA"/>
</dbReference>
<evidence type="ECO:0000313" key="3">
    <source>
        <dbReference type="EMBL" id="MDQ0215547.1"/>
    </source>
</evidence>
<evidence type="ECO:0000256" key="1">
    <source>
        <dbReference type="SAM" id="Coils"/>
    </source>
</evidence>
<dbReference type="AlphaFoldDB" id="A0AAJ1T1N8"/>
<feature type="coiled-coil region" evidence="1">
    <location>
        <begin position="98"/>
        <end position="156"/>
    </location>
</feature>
<gene>
    <name evidence="3" type="ORF">J2S13_001965</name>
</gene>
<evidence type="ECO:0000256" key="2">
    <source>
        <dbReference type="SAM" id="MobiDB-lite"/>
    </source>
</evidence>
<dbReference type="RefSeq" id="WP_307257552.1">
    <property type="nucleotide sequence ID" value="NZ_JAUSUC010000022.1"/>
</dbReference>
<comment type="caution">
    <text evidence="3">The sequence shown here is derived from an EMBL/GenBank/DDBJ whole genome shotgun (WGS) entry which is preliminary data.</text>
</comment>
<protein>
    <submittedName>
        <fullName evidence="3">Myosin heavy subunit</fullName>
    </submittedName>
</protein>
<name>A0AAJ1T1N8_9BACI</name>
<proteinExistence type="predicted"/>
<evidence type="ECO:0000313" key="4">
    <source>
        <dbReference type="Proteomes" id="UP001237207"/>
    </source>
</evidence>
<sequence length="178" mass="20917">MVELVDTITLTLEKMNVDTELVEPKSWEQLKKIESVLSEAFKVQEELKNAIKDTRPSVNKTATKSNIARQTFYNNNLLKQYTEFRISEYNNSDPIKKNEKLLERIAELENKIKLMSERDVSLELMRRKITLLENNLKSIKKENKELHEKYNNLKYKNKNGNNDLSPNNSKVTIFPNLK</sequence>
<reference evidence="3" key="1">
    <citation type="submission" date="2023-07" db="EMBL/GenBank/DDBJ databases">
        <title>Genomic Encyclopedia of Type Strains, Phase IV (KMG-IV): sequencing the most valuable type-strain genomes for metagenomic binning, comparative biology and taxonomic classification.</title>
        <authorList>
            <person name="Goeker M."/>
        </authorList>
    </citation>
    <scope>NUCLEOTIDE SEQUENCE</scope>
    <source>
        <strain evidence="3">DSM 23947</strain>
    </source>
</reference>
<accession>A0AAJ1T1N8</accession>
<feature type="region of interest" description="Disordered" evidence="2">
    <location>
        <begin position="156"/>
        <end position="178"/>
    </location>
</feature>
<keyword evidence="1" id="KW-0175">Coiled coil</keyword>